<dbReference type="EMBL" id="JAPDRL010000068">
    <property type="protein sequence ID" value="KAJ9660135.1"/>
    <property type="molecule type" value="Genomic_DNA"/>
</dbReference>
<accession>A0ABQ9NK32</accession>
<evidence type="ECO:0000313" key="2">
    <source>
        <dbReference type="EMBL" id="KAJ9660135.1"/>
    </source>
</evidence>
<name>A0ABQ9NK32_9PEZI</name>
<feature type="compositionally biased region" description="Acidic residues" evidence="1">
    <location>
        <begin position="305"/>
        <end position="315"/>
    </location>
</feature>
<comment type="caution">
    <text evidence="2">The sequence shown here is derived from an EMBL/GenBank/DDBJ whole genome shotgun (WGS) entry which is preliminary data.</text>
</comment>
<dbReference type="Proteomes" id="UP001172684">
    <property type="component" value="Unassembled WGS sequence"/>
</dbReference>
<keyword evidence="3" id="KW-1185">Reference proteome</keyword>
<feature type="region of interest" description="Disordered" evidence="1">
    <location>
        <begin position="301"/>
        <end position="326"/>
    </location>
</feature>
<reference evidence="2" key="1">
    <citation type="submission" date="2022-10" db="EMBL/GenBank/DDBJ databases">
        <title>Culturing micro-colonial fungi from biological soil crusts in the Mojave desert and describing Neophaeococcomyces mojavensis, and introducing the new genera and species Taxawa tesnikishii.</title>
        <authorList>
            <person name="Kurbessoian T."/>
            <person name="Stajich J.E."/>
        </authorList>
    </citation>
    <scope>NUCLEOTIDE SEQUENCE</scope>
    <source>
        <strain evidence="2">TK_1</strain>
    </source>
</reference>
<evidence type="ECO:0000313" key="3">
    <source>
        <dbReference type="Proteomes" id="UP001172684"/>
    </source>
</evidence>
<gene>
    <name evidence="2" type="ORF">H2201_007042</name>
</gene>
<organism evidence="2 3">
    <name type="scientific">Coniosporium apollinis</name>
    <dbReference type="NCBI Taxonomy" id="61459"/>
    <lineage>
        <taxon>Eukaryota</taxon>
        <taxon>Fungi</taxon>
        <taxon>Dikarya</taxon>
        <taxon>Ascomycota</taxon>
        <taxon>Pezizomycotina</taxon>
        <taxon>Dothideomycetes</taxon>
        <taxon>Dothideomycetes incertae sedis</taxon>
        <taxon>Coniosporium</taxon>
    </lineage>
</organism>
<protein>
    <submittedName>
        <fullName evidence="2">Uncharacterized protein</fullName>
    </submittedName>
</protein>
<proteinExistence type="predicted"/>
<evidence type="ECO:0000256" key="1">
    <source>
        <dbReference type="SAM" id="MobiDB-lite"/>
    </source>
</evidence>
<sequence length="408" mass="46315">MEHLELYSRPRLNGQDSNSACDMLQRIQADRRIAQRITSLRYEDHRHEKLSPDHAARLLAIIEDPELFQPAAQFAQFRPLVESLLQESSSEDGDLLALTILLLLLPNLESLKLSTYSYGYNLDIIDKMVLDISQSRRTAPPDRPLQKLSHVTFEALEMGTLPIQHLLSFSAIPSVQKLSGDCITADAFKWRLGGISSSVEEIEFKSSFIDAVSLQAILPHLPGLRVFKYEHGPAALREWSHFEPSEFFDVMASCMAESVRDVRFTFSMPEDVDFPRLGSAFLGFKELRKLETHVEFLRNAVPDGVPDDEDKDEPLESGFHTADSDEEDEDRLLPLAAVLPPSLELLRLKMGPDYMGEEAEALFEDFQALKETKLPLLRQISMTYIDIDVAMDIREMCAEVGVKVFFRR</sequence>